<gene>
    <name evidence="1" type="ORF">E2C01_007598</name>
</gene>
<dbReference type="AlphaFoldDB" id="A0A5B7CYL0"/>
<protein>
    <submittedName>
        <fullName evidence="1">Uncharacterized protein</fullName>
    </submittedName>
</protein>
<keyword evidence="2" id="KW-1185">Reference proteome</keyword>
<evidence type="ECO:0000313" key="2">
    <source>
        <dbReference type="Proteomes" id="UP000324222"/>
    </source>
</evidence>
<evidence type="ECO:0000313" key="1">
    <source>
        <dbReference type="EMBL" id="MPC14822.1"/>
    </source>
</evidence>
<proteinExistence type="predicted"/>
<name>A0A5B7CYL0_PORTR</name>
<dbReference type="Proteomes" id="UP000324222">
    <property type="component" value="Unassembled WGS sequence"/>
</dbReference>
<accession>A0A5B7CYL0</accession>
<comment type="caution">
    <text evidence="1">The sequence shown here is derived from an EMBL/GenBank/DDBJ whole genome shotgun (WGS) entry which is preliminary data.</text>
</comment>
<dbReference type="EMBL" id="VSRR010000381">
    <property type="protein sequence ID" value="MPC14822.1"/>
    <property type="molecule type" value="Genomic_DNA"/>
</dbReference>
<reference evidence="1 2" key="1">
    <citation type="submission" date="2019-05" db="EMBL/GenBank/DDBJ databases">
        <title>Another draft genome of Portunus trituberculatus and its Hox gene families provides insights of decapod evolution.</title>
        <authorList>
            <person name="Jeong J.-H."/>
            <person name="Song I."/>
            <person name="Kim S."/>
            <person name="Choi T."/>
            <person name="Kim D."/>
            <person name="Ryu S."/>
            <person name="Kim W."/>
        </authorList>
    </citation>
    <scope>NUCLEOTIDE SEQUENCE [LARGE SCALE GENOMIC DNA]</scope>
    <source>
        <tissue evidence="1">Muscle</tissue>
    </source>
</reference>
<sequence>MMIEQNVEKKLNVTKQLEKTRLVLALLALHLARASGEYLYFDLTMTSGDSAQQVDERLFCAWWLKKLG</sequence>
<organism evidence="1 2">
    <name type="scientific">Portunus trituberculatus</name>
    <name type="common">Swimming crab</name>
    <name type="synonym">Neptunus trituberculatus</name>
    <dbReference type="NCBI Taxonomy" id="210409"/>
    <lineage>
        <taxon>Eukaryota</taxon>
        <taxon>Metazoa</taxon>
        <taxon>Ecdysozoa</taxon>
        <taxon>Arthropoda</taxon>
        <taxon>Crustacea</taxon>
        <taxon>Multicrustacea</taxon>
        <taxon>Malacostraca</taxon>
        <taxon>Eumalacostraca</taxon>
        <taxon>Eucarida</taxon>
        <taxon>Decapoda</taxon>
        <taxon>Pleocyemata</taxon>
        <taxon>Brachyura</taxon>
        <taxon>Eubrachyura</taxon>
        <taxon>Portunoidea</taxon>
        <taxon>Portunidae</taxon>
        <taxon>Portuninae</taxon>
        <taxon>Portunus</taxon>
    </lineage>
</organism>